<dbReference type="Gene3D" id="1.10.3290.10">
    <property type="entry name" value="Fido-like domain"/>
    <property type="match status" value="1"/>
</dbReference>
<evidence type="ECO:0000256" key="5">
    <source>
        <dbReference type="ARBA" id="ARBA00034531"/>
    </source>
</evidence>
<sequence length="309" mass="34016">MAAKYDTPSDPYVDPTTGIMRNSVGARTQPELDRIEAAFASVRAYELEKGPAIGRYDLDHLRSIHRSLFSDVYPWAGEIRSVVIEKGETRFAMPEHIEGAGAQLFRQLAREQNLRGLGADDFASRAGHYLGEINALHPFREGSGRAQRAFIGQLASDAGYSIAWDRVSRDDMTRASIEAYHSTPDRLSQLIRDNITDRDHARAVELGRSLAGAGASVGYAELGQTYTGRVLGATERYVVQERADMPGELVLHNRYRVVGDLEAQRGQAVEIRYPQGDVALVMPAKAHDGPAKEKASPDKGSDFGRDFGR</sequence>
<dbReference type="InterPro" id="IPR040782">
    <property type="entry name" value="KfrB"/>
</dbReference>
<keyword evidence="2" id="KW-0548">Nucleotidyltransferase</keyword>
<evidence type="ECO:0000313" key="10">
    <source>
        <dbReference type="EMBL" id="PPT93641.1"/>
    </source>
</evidence>
<dbReference type="PANTHER" id="PTHR39560">
    <property type="entry name" value="PROTEIN ADENYLYLTRANSFERASE FIC-RELATED"/>
    <property type="match status" value="1"/>
</dbReference>
<name>A0A2S6ZN08_9XANT</name>
<dbReference type="GO" id="GO:0070733">
    <property type="term" value="F:AMPylase activity"/>
    <property type="evidence" value="ECO:0007669"/>
    <property type="project" value="UniProtKB-EC"/>
</dbReference>
<dbReference type="InterPro" id="IPR003812">
    <property type="entry name" value="Fido"/>
</dbReference>
<gene>
    <name evidence="10" type="ORF">XarbCFBP7409_20605</name>
</gene>
<protein>
    <recommendedName>
        <fullName evidence="5">protein adenylyltransferase</fullName>
        <ecNumber evidence="5">2.7.7.108</ecNumber>
    </recommendedName>
</protein>
<evidence type="ECO:0000256" key="3">
    <source>
        <dbReference type="ARBA" id="ARBA00022741"/>
    </source>
</evidence>
<organism evidence="10 11">
    <name type="scientific">Xanthomonas arboricola pv. guizotiae</name>
    <dbReference type="NCBI Taxonomy" id="487867"/>
    <lineage>
        <taxon>Bacteria</taxon>
        <taxon>Pseudomonadati</taxon>
        <taxon>Pseudomonadota</taxon>
        <taxon>Gammaproteobacteria</taxon>
        <taxon>Lysobacterales</taxon>
        <taxon>Lysobacteraceae</taxon>
        <taxon>Xanthomonas</taxon>
    </lineage>
</organism>
<dbReference type="Pfam" id="PF18790">
    <property type="entry name" value="KfrB"/>
    <property type="match status" value="1"/>
</dbReference>
<dbReference type="EMBL" id="MDSL01000082">
    <property type="protein sequence ID" value="PPT93641.1"/>
    <property type="molecule type" value="Genomic_DNA"/>
</dbReference>
<dbReference type="Pfam" id="PF02661">
    <property type="entry name" value="Fic"/>
    <property type="match status" value="1"/>
</dbReference>
<dbReference type="RefSeq" id="WP_104564666.1">
    <property type="nucleotide sequence ID" value="NZ_MDSK01000074.1"/>
</dbReference>
<comment type="catalytic activity">
    <reaction evidence="7">
        <text>L-tyrosyl-[protein] + ATP = O-(5'-adenylyl)-L-tyrosyl-[protein] + diphosphate</text>
        <dbReference type="Rhea" id="RHEA:54288"/>
        <dbReference type="Rhea" id="RHEA-COMP:10136"/>
        <dbReference type="Rhea" id="RHEA-COMP:13846"/>
        <dbReference type="ChEBI" id="CHEBI:30616"/>
        <dbReference type="ChEBI" id="CHEBI:33019"/>
        <dbReference type="ChEBI" id="CHEBI:46858"/>
        <dbReference type="ChEBI" id="CHEBI:83624"/>
        <dbReference type="EC" id="2.7.7.108"/>
    </reaction>
</comment>
<evidence type="ECO:0000256" key="1">
    <source>
        <dbReference type="ARBA" id="ARBA00022679"/>
    </source>
</evidence>
<comment type="catalytic activity">
    <reaction evidence="6">
        <text>L-threonyl-[protein] + ATP = 3-O-(5'-adenylyl)-L-threonyl-[protein] + diphosphate</text>
        <dbReference type="Rhea" id="RHEA:54292"/>
        <dbReference type="Rhea" id="RHEA-COMP:11060"/>
        <dbReference type="Rhea" id="RHEA-COMP:13847"/>
        <dbReference type="ChEBI" id="CHEBI:30013"/>
        <dbReference type="ChEBI" id="CHEBI:30616"/>
        <dbReference type="ChEBI" id="CHEBI:33019"/>
        <dbReference type="ChEBI" id="CHEBI:138113"/>
        <dbReference type="EC" id="2.7.7.108"/>
    </reaction>
</comment>
<accession>A0A2S6ZN08</accession>
<dbReference type="SUPFAM" id="SSF140931">
    <property type="entry name" value="Fic-like"/>
    <property type="match status" value="1"/>
</dbReference>
<comment type="caution">
    <text evidence="10">The sequence shown here is derived from an EMBL/GenBank/DDBJ whole genome shotgun (WGS) entry which is preliminary data.</text>
</comment>
<dbReference type="AlphaFoldDB" id="A0A2S6ZN08"/>
<evidence type="ECO:0000313" key="11">
    <source>
        <dbReference type="Proteomes" id="UP000238049"/>
    </source>
</evidence>
<evidence type="ECO:0000256" key="2">
    <source>
        <dbReference type="ARBA" id="ARBA00022695"/>
    </source>
</evidence>
<dbReference type="PANTHER" id="PTHR39560:SF1">
    <property type="entry name" value="PROTEIN ADENYLYLTRANSFERASE FIC-RELATED"/>
    <property type="match status" value="1"/>
</dbReference>
<evidence type="ECO:0000256" key="6">
    <source>
        <dbReference type="ARBA" id="ARBA00047939"/>
    </source>
</evidence>
<evidence type="ECO:0000256" key="8">
    <source>
        <dbReference type="SAM" id="MobiDB-lite"/>
    </source>
</evidence>
<evidence type="ECO:0000256" key="7">
    <source>
        <dbReference type="ARBA" id="ARBA00048696"/>
    </source>
</evidence>
<feature type="domain" description="Fido" evidence="9">
    <location>
        <begin position="56"/>
        <end position="193"/>
    </location>
</feature>
<keyword evidence="3" id="KW-0547">Nucleotide-binding</keyword>
<dbReference type="Proteomes" id="UP000238049">
    <property type="component" value="Unassembled WGS sequence"/>
</dbReference>
<keyword evidence="1" id="KW-0808">Transferase</keyword>
<dbReference type="EC" id="2.7.7.108" evidence="5"/>
<dbReference type="PROSITE" id="PS51459">
    <property type="entry name" value="FIDO"/>
    <property type="match status" value="1"/>
</dbReference>
<evidence type="ECO:0000256" key="4">
    <source>
        <dbReference type="ARBA" id="ARBA00022840"/>
    </source>
</evidence>
<dbReference type="GO" id="GO:0005524">
    <property type="term" value="F:ATP binding"/>
    <property type="evidence" value="ECO:0007669"/>
    <property type="project" value="UniProtKB-KW"/>
</dbReference>
<evidence type="ECO:0000259" key="9">
    <source>
        <dbReference type="PROSITE" id="PS51459"/>
    </source>
</evidence>
<reference evidence="10 11" key="1">
    <citation type="submission" date="2016-08" db="EMBL/GenBank/DDBJ databases">
        <title>Evolution of the type three secretion system and type three effector repertoires in Xanthomonas.</title>
        <authorList>
            <person name="Merda D."/>
            <person name="Briand M."/>
            <person name="Bosis E."/>
            <person name="Rousseau C."/>
            <person name="Portier P."/>
            <person name="Jacques M.-A."/>
            <person name="Fischer-Le Saux M."/>
        </authorList>
    </citation>
    <scope>NUCLEOTIDE SEQUENCE [LARGE SCALE GENOMIC DNA]</scope>
    <source>
        <strain evidence="10 11">CFBP 7409</strain>
    </source>
</reference>
<feature type="region of interest" description="Disordered" evidence="8">
    <location>
        <begin position="286"/>
        <end position="309"/>
    </location>
</feature>
<dbReference type="InterPro" id="IPR036597">
    <property type="entry name" value="Fido-like_dom_sf"/>
</dbReference>
<dbReference type="GO" id="GO:0051302">
    <property type="term" value="P:regulation of cell division"/>
    <property type="evidence" value="ECO:0007669"/>
    <property type="project" value="TreeGrafter"/>
</dbReference>
<proteinExistence type="predicted"/>
<keyword evidence="4" id="KW-0067">ATP-binding</keyword>